<dbReference type="OrthoDB" id="10643054at2759"/>
<keyword evidence="5" id="KW-1185">Reference proteome</keyword>
<gene>
    <name evidence="4" type="ORF">AURDEDRAFT_115455</name>
</gene>
<protein>
    <recommendedName>
        <fullName evidence="6">Mid2 domain-containing protein</fullName>
    </recommendedName>
</protein>
<dbReference type="EMBL" id="JH687793">
    <property type="protein sequence ID" value="EJD41328.1"/>
    <property type="molecule type" value="Genomic_DNA"/>
</dbReference>
<dbReference type="AlphaFoldDB" id="J0LK50"/>
<evidence type="ECO:0000256" key="3">
    <source>
        <dbReference type="SAM" id="SignalP"/>
    </source>
</evidence>
<organism evidence="4 5">
    <name type="scientific">Auricularia subglabra (strain TFB-10046 / SS5)</name>
    <name type="common">White-rot fungus</name>
    <name type="synonym">Auricularia delicata (strain TFB10046)</name>
    <dbReference type="NCBI Taxonomy" id="717982"/>
    <lineage>
        <taxon>Eukaryota</taxon>
        <taxon>Fungi</taxon>
        <taxon>Dikarya</taxon>
        <taxon>Basidiomycota</taxon>
        <taxon>Agaricomycotina</taxon>
        <taxon>Agaricomycetes</taxon>
        <taxon>Auriculariales</taxon>
        <taxon>Auriculariaceae</taxon>
        <taxon>Auricularia</taxon>
    </lineage>
</organism>
<reference evidence="5" key="1">
    <citation type="journal article" date="2012" name="Science">
        <title>The Paleozoic origin of enzymatic lignin decomposition reconstructed from 31 fungal genomes.</title>
        <authorList>
            <person name="Floudas D."/>
            <person name="Binder M."/>
            <person name="Riley R."/>
            <person name="Barry K."/>
            <person name="Blanchette R.A."/>
            <person name="Henrissat B."/>
            <person name="Martinez A.T."/>
            <person name="Otillar R."/>
            <person name="Spatafora J.W."/>
            <person name="Yadav J.S."/>
            <person name="Aerts A."/>
            <person name="Benoit I."/>
            <person name="Boyd A."/>
            <person name="Carlson A."/>
            <person name="Copeland A."/>
            <person name="Coutinho P.M."/>
            <person name="de Vries R.P."/>
            <person name="Ferreira P."/>
            <person name="Findley K."/>
            <person name="Foster B."/>
            <person name="Gaskell J."/>
            <person name="Glotzer D."/>
            <person name="Gorecki P."/>
            <person name="Heitman J."/>
            <person name="Hesse C."/>
            <person name="Hori C."/>
            <person name="Igarashi K."/>
            <person name="Jurgens J.A."/>
            <person name="Kallen N."/>
            <person name="Kersten P."/>
            <person name="Kohler A."/>
            <person name="Kuees U."/>
            <person name="Kumar T.K.A."/>
            <person name="Kuo A."/>
            <person name="LaButti K."/>
            <person name="Larrondo L.F."/>
            <person name="Lindquist E."/>
            <person name="Ling A."/>
            <person name="Lombard V."/>
            <person name="Lucas S."/>
            <person name="Lundell T."/>
            <person name="Martin R."/>
            <person name="McLaughlin D.J."/>
            <person name="Morgenstern I."/>
            <person name="Morin E."/>
            <person name="Murat C."/>
            <person name="Nagy L.G."/>
            <person name="Nolan M."/>
            <person name="Ohm R.A."/>
            <person name="Patyshakuliyeva A."/>
            <person name="Rokas A."/>
            <person name="Ruiz-Duenas F.J."/>
            <person name="Sabat G."/>
            <person name="Salamov A."/>
            <person name="Samejima M."/>
            <person name="Schmutz J."/>
            <person name="Slot J.C."/>
            <person name="St John F."/>
            <person name="Stenlid J."/>
            <person name="Sun H."/>
            <person name="Sun S."/>
            <person name="Syed K."/>
            <person name="Tsang A."/>
            <person name="Wiebenga A."/>
            <person name="Young D."/>
            <person name="Pisabarro A."/>
            <person name="Eastwood D.C."/>
            <person name="Martin F."/>
            <person name="Cullen D."/>
            <person name="Grigoriev I.V."/>
            <person name="Hibbett D.S."/>
        </authorList>
    </citation>
    <scope>NUCLEOTIDE SEQUENCE [LARGE SCALE GENOMIC DNA]</scope>
    <source>
        <strain evidence="5">TFB10046</strain>
    </source>
</reference>
<evidence type="ECO:0008006" key="6">
    <source>
        <dbReference type="Google" id="ProtNLM"/>
    </source>
</evidence>
<dbReference type="InParanoid" id="J0LK50"/>
<accession>J0LK50</accession>
<keyword evidence="2" id="KW-1133">Transmembrane helix</keyword>
<feature type="signal peptide" evidence="3">
    <location>
        <begin position="1"/>
        <end position="20"/>
    </location>
</feature>
<keyword evidence="2" id="KW-0812">Transmembrane</keyword>
<proteinExistence type="predicted"/>
<evidence type="ECO:0000313" key="4">
    <source>
        <dbReference type="EMBL" id="EJD41328.1"/>
    </source>
</evidence>
<feature type="compositionally biased region" description="Basic and acidic residues" evidence="1">
    <location>
        <begin position="238"/>
        <end position="248"/>
    </location>
</feature>
<evidence type="ECO:0000256" key="2">
    <source>
        <dbReference type="SAM" id="Phobius"/>
    </source>
</evidence>
<keyword evidence="2" id="KW-0472">Membrane</keyword>
<evidence type="ECO:0000313" key="5">
    <source>
        <dbReference type="Proteomes" id="UP000006514"/>
    </source>
</evidence>
<feature type="region of interest" description="Disordered" evidence="1">
    <location>
        <begin position="199"/>
        <end position="248"/>
    </location>
</feature>
<dbReference type="KEGG" id="adl:AURDEDRAFT_115455"/>
<feature type="chain" id="PRO_5003735842" description="Mid2 domain-containing protein" evidence="3">
    <location>
        <begin position="21"/>
        <end position="248"/>
    </location>
</feature>
<sequence>MRRRWPLLFLAAAGAEGVSAADTTLEWTFDAGAGLRTPVPACRDENGVRLNSGTSANLTFNGREISLYGTRYAGGAAAVLVVDGQYSQPVYADEGLGAGSEGGCYLLASFAGLNGAVPHTVTVSVNGPDMGEEYTFTIANVTTNETPYAAPTSAAGSAHRPVSVGAIVGIVIGAVVVIAALAVLARFLSQRRARRKAPSAAFRAEHPELAQLPPQPLPPPGSIRGLAPHSPSPTGFFPRDEKRTFDSA</sequence>
<dbReference type="Gene3D" id="2.60.120.260">
    <property type="entry name" value="Galactose-binding domain-like"/>
    <property type="match status" value="1"/>
</dbReference>
<dbReference type="Proteomes" id="UP000006514">
    <property type="component" value="Unassembled WGS sequence"/>
</dbReference>
<evidence type="ECO:0000256" key="1">
    <source>
        <dbReference type="SAM" id="MobiDB-lite"/>
    </source>
</evidence>
<feature type="transmembrane region" description="Helical" evidence="2">
    <location>
        <begin position="164"/>
        <end position="188"/>
    </location>
</feature>
<name>J0LK50_AURST</name>
<keyword evidence="3" id="KW-0732">Signal</keyword>